<dbReference type="Gene3D" id="1.20.120.620">
    <property type="entry name" value="Backbone structure of the membrane domain of e. Coli histidine kinase receptor kdpd"/>
    <property type="match status" value="1"/>
</dbReference>
<keyword evidence="7" id="KW-0547">Nucleotide-binding</keyword>
<proteinExistence type="predicted"/>
<accession>A0ABX6MIK4</accession>
<dbReference type="PANTHER" id="PTHR45569:SF1">
    <property type="entry name" value="SENSOR PROTEIN KDPD"/>
    <property type="match status" value="1"/>
</dbReference>
<dbReference type="InterPro" id="IPR003661">
    <property type="entry name" value="HisK_dim/P_dom"/>
</dbReference>
<dbReference type="InterPro" id="IPR005467">
    <property type="entry name" value="His_kinase_dom"/>
</dbReference>
<keyword evidence="10 14" id="KW-1133">Transmembrane helix</keyword>
<gene>
    <name evidence="16" type="ORF">HH213_06875</name>
</gene>
<dbReference type="InterPro" id="IPR038318">
    <property type="entry name" value="KdpD_sf"/>
</dbReference>
<dbReference type="InterPro" id="IPR003018">
    <property type="entry name" value="GAF"/>
</dbReference>
<evidence type="ECO:0000256" key="7">
    <source>
        <dbReference type="ARBA" id="ARBA00022741"/>
    </source>
</evidence>
<dbReference type="InterPro" id="IPR052023">
    <property type="entry name" value="Histidine_kinase_KdpD"/>
</dbReference>
<evidence type="ECO:0000256" key="6">
    <source>
        <dbReference type="ARBA" id="ARBA00022692"/>
    </source>
</evidence>
<dbReference type="EC" id="2.7.13.3" evidence="3"/>
<keyword evidence="6 14" id="KW-0812">Transmembrane</keyword>
<feature type="domain" description="Histidine kinase" evidence="15">
    <location>
        <begin position="770"/>
        <end position="984"/>
    </location>
</feature>
<dbReference type="SMART" id="SM00388">
    <property type="entry name" value="HisKA"/>
    <property type="match status" value="1"/>
</dbReference>
<dbReference type="SMART" id="SM00387">
    <property type="entry name" value="HATPase_c"/>
    <property type="match status" value="1"/>
</dbReference>
<evidence type="ECO:0000256" key="2">
    <source>
        <dbReference type="ARBA" id="ARBA00004141"/>
    </source>
</evidence>
<evidence type="ECO:0000256" key="3">
    <source>
        <dbReference type="ARBA" id="ARBA00012438"/>
    </source>
</evidence>
<dbReference type="EMBL" id="CP051684">
    <property type="protein sequence ID" value="QJD94021.1"/>
    <property type="molecule type" value="Genomic_DNA"/>
</dbReference>
<evidence type="ECO:0000256" key="5">
    <source>
        <dbReference type="ARBA" id="ARBA00022679"/>
    </source>
</evidence>
<keyword evidence="9" id="KW-0067">ATP-binding</keyword>
<dbReference type="InterPro" id="IPR036097">
    <property type="entry name" value="HisK_dim/P_sf"/>
</dbReference>
<feature type="transmembrane region" description="Helical" evidence="14">
    <location>
        <begin position="477"/>
        <end position="494"/>
    </location>
</feature>
<keyword evidence="11" id="KW-0902">Two-component regulatory system</keyword>
<evidence type="ECO:0000313" key="16">
    <source>
        <dbReference type="EMBL" id="QJD94021.1"/>
    </source>
</evidence>
<organism evidence="16 17">
    <name type="scientific">Duganella dendranthematis</name>
    <dbReference type="NCBI Taxonomy" id="2728021"/>
    <lineage>
        <taxon>Bacteria</taxon>
        <taxon>Pseudomonadati</taxon>
        <taxon>Pseudomonadota</taxon>
        <taxon>Betaproteobacteria</taxon>
        <taxon>Burkholderiales</taxon>
        <taxon>Oxalobacteraceae</taxon>
        <taxon>Telluria group</taxon>
        <taxon>Duganella</taxon>
    </lineage>
</organism>
<dbReference type="Pfam" id="PF02518">
    <property type="entry name" value="HATPase_c"/>
    <property type="match status" value="1"/>
</dbReference>
<dbReference type="RefSeq" id="WP_169115008.1">
    <property type="nucleotide sequence ID" value="NZ_CP051684.1"/>
</dbReference>
<feature type="transmembrane region" description="Helical" evidence="14">
    <location>
        <begin position="555"/>
        <end position="578"/>
    </location>
</feature>
<evidence type="ECO:0000256" key="12">
    <source>
        <dbReference type="ARBA" id="ARBA00023136"/>
    </source>
</evidence>
<dbReference type="SUPFAM" id="SSF55781">
    <property type="entry name" value="GAF domain-like"/>
    <property type="match status" value="1"/>
</dbReference>
<dbReference type="Gene3D" id="3.30.565.10">
    <property type="entry name" value="Histidine kinase-like ATPase, C-terminal domain"/>
    <property type="match status" value="1"/>
</dbReference>
<dbReference type="InterPro" id="IPR036890">
    <property type="entry name" value="HATPase_C_sf"/>
</dbReference>
<reference evidence="16 17" key="1">
    <citation type="submission" date="2020-04" db="EMBL/GenBank/DDBJ databases">
        <title>Genome sequencing of novel species.</title>
        <authorList>
            <person name="Heo J."/>
            <person name="Kim S.-J."/>
            <person name="Kim J.-S."/>
            <person name="Hong S.-B."/>
            <person name="Kwon S.-W."/>
        </authorList>
    </citation>
    <scope>NUCLEOTIDE SEQUENCE [LARGE SCALE GENOMIC DNA]</scope>
    <source>
        <strain evidence="16 17">AF9R3</strain>
    </source>
</reference>
<dbReference type="Gene3D" id="3.30.450.40">
    <property type="match status" value="1"/>
</dbReference>
<dbReference type="PRINTS" id="PR00344">
    <property type="entry name" value="BCTRLSENSOR"/>
</dbReference>
<comment type="subcellular location">
    <subcellularLocation>
        <location evidence="2">Membrane</location>
        <topology evidence="2">Multi-pass membrane protein</topology>
    </subcellularLocation>
</comment>
<keyword evidence="4" id="KW-0597">Phosphoprotein</keyword>
<comment type="catalytic activity">
    <reaction evidence="1">
        <text>ATP + protein L-histidine = ADP + protein N-phospho-L-histidine.</text>
        <dbReference type="EC" id="2.7.13.3"/>
    </reaction>
</comment>
<evidence type="ECO:0000256" key="11">
    <source>
        <dbReference type="ARBA" id="ARBA00023012"/>
    </source>
</evidence>
<dbReference type="SUPFAM" id="SSF47384">
    <property type="entry name" value="Homodimeric domain of signal transducing histidine kinase"/>
    <property type="match status" value="1"/>
</dbReference>
<dbReference type="SUPFAM" id="SSF52402">
    <property type="entry name" value="Adenine nucleotide alpha hydrolases-like"/>
    <property type="match status" value="1"/>
</dbReference>
<dbReference type="Pfam" id="PF02702">
    <property type="entry name" value="KdpD"/>
    <property type="match status" value="1"/>
</dbReference>
<evidence type="ECO:0000256" key="13">
    <source>
        <dbReference type="SAM" id="MobiDB-lite"/>
    </source>
</evidence>
<dbReference type="InterPro" id="IPR027417">
    <property type="entry name" value="P-loop_NTPase"/>
</dbReference>
<dbReference type="InterPro" id="IPR029016">
    <property type="entry name" value="GAF-like_dom_sf"/>
</dbReference>
<dbReference type="SUPFAM" id="SSF55874">
    <property type="entry name" value="ATPase domain of HSP90 chaperone/DNA topoisomerase II/histidine kinase"/>
    <property type="match status" value="1"/>
</dbReference>
<feature type="region of interest" description="Disordered" evidence="13">
    <location>
        <begin position="382"/>
        <end position="411"/>
    </location>
</feature>
<keyword evidence="5" id="KW-0808">Transferase</keyword>
<feature type="transmembrane region" description="Helical" evidence="14">
    <location>
        <begin position="526"/>
        <end position="543"/>
    </location>
</feature>
<dbReference type="InterPro" id="IPR003594">
    <property type="entry name" value="HATPase_dom"/>
</dbReference>
<evidence type="ECO:0000313" key="17">
    <source>
        <dbReference type="Proteomes" id="UP000503117"/>
    </source>
</evidence>
<dbReference type="CDD" id="cd00075">
    <property type="entry name" value="HATPase"/>
    <property type="match status" value="1"/>
</dbReference>
<dbReference type="Pfam" id="PF13493">
    <property type="entry name" value="DUF4118"/>
    <property type="match status" value="1"/>
</dbReference>
<feature type="transmembrane region" description="Helical" evidence="14">
    <location>
        <begin position="500"/>
        <end position="519"/>
    </location>
</feature>
<evidence type="ECO:0000256" key="9">
    <source>
        <dbReference type="ARBA" id="ARBA00022840"/>
    </source>
</evidence>
<evidence type="ECO:0000256" key="14">
    <source>
        <dbReference type="SAM" id="Phobius"/>
    </source>
</evidence>
<dbReference type="Pfam" id="PF00512">
    <property type="entry name" value="HisKA"/>
    <property type="match status" value="1"/>
</dbReference>
<keyword evidence="17" id="KW-1185">Reference proteome</keyword>
<dbReference type="PANTHER" id="PTHR45569">
    <property type="entry name" value="SENSOR PROTEIN KDPD"/>
    <property type="match status" value="1"/>
</dbReference>
<keyword evidence="12 14" id="KW-0472">Membrane</keyword>
<protein>
    <recommendedName>
        <fullName evidence="3">histidine kinase</fullName>
        <ecNumber evidence="3">2.7.13.3</ecNumber>
    </recommendedName>
</protein>
<dbReference type="CDD" id="cd00082">
    <property type="entry name" value="HisKA"/>
    <property type="match status" value="1"/>
</dbReference>
<name>A0ABX6MIK4_9BURK</name>
<dbReference type="Proteomes" id="UP000503117">
    <property type="component" value="Chromosome"/>
</dbReference>
<dbReference type="InterPro" id="IPR003852">
    <property type="entry name" value="Sig_transdc_His_kinase_KdpD_N"/>
</dbReference>
<dbReference type="Gene3D" id="3.40.50.300">
    <property type="entry name" value="P-loop containing nucleotide triphosphate hydrolases"/>
    <property type="match status" value="1"/>
</dbReference>
<dbReference type="InterPro" id="IPR004358">
    <property type="entry name" value="Sig_transdc_His_kin-like_C"/>
</dbReference>
<dbReference type="Gene3D" id="1.10.287.130">
    <property type="match status" value="1"/>
</dbReference>
<evidence type="ECO:0000256" key="1">
    <source>
        <dbReference type="ARBA" id="ARBA00000085"/>
    </source>
</evidence>
<sequence>MFPTDSIRPDPDALLAQVQAQERRAARGRLRIYFGASAGVGKTYAMLAAARKLQADGQPVLVGVVETHGRADTAAMLAGLPLLPPRQVAYRGKQLAEFDLDGALAAQPPLILMDELAHSNAPGSRHPKRWQDIEELLDAGIDVLTTVNVQHLESLNDVVGGITGVRVGETVPDTVFDQADEVVLVDVPADELLARLQSGKVYQAAQAERASKNFFRKGNLIALRELALRRTADRIEDDVRAYRVEKSIADIWKTGAALLACVGPGPGGEHTVRSTARLAGQLGTGWHAVYVETPALQRLPAAQREQILKTLKLAEDLGATTAVLSGADLAAAALDYARSHNLSKLVLGRMQRSWPWPWRTAPLKRLAQLAPDLDLIEIGVPRNQPAPARSSHADADPYDAPGGWGGDAGGGWGGNVGSASGGNAASADSANGGTAGAAMNGGAAASDGAVGAAGGMTGNAAGQGDDAAAGALQRRRVIGYGVAAAASVATALITTPLLAWLDLANIAMLFLLVVVLVAVRFGRGPSVLATCVSVACFDFFFVPPRFTLAVTDFQYLITFIVMLAVGLITGHLTADLRFQARVAAQRERRARALYEFARELSGALQTEQIYDTTRRVIQQAFRARATLLLPDDAGRLQLPPPEHANPAALPDAGAGSSHRHGHSGAHLSVLDTGIAQWAYDRAEPAGLGTDTLPASRIFYLPLVAPMRTRGVLAIEPQQRRWMLIPEQRQQLDTFAALAAIALERVHYIEVAQGALVSMETERLRNSLLAALSHDLRTPLTSLVGLSEALTGSRPALSDAQQDTARALHDEALRMSTMVANLLDMARIQSGEVHFNLQWQPLEEVVGSALRAAGSALKGHQVSTRLAPALPLLRYDAVLIERVLVNLLENAAKYTPPGAHIEIAAALHGAWLDVTVHDDGPGLPAGREEALFEKFTRGERESAKPGVGLGLAICRAIVEAHGGRISAGRGALGGAAFTFTLPLGTPPAMPDEEVHD</sequence>
<keyword evidence="8" id="KW-0418">Kinase</keyword>
<feature type="region of interest" description="Disordered" evidence="13">
    <location>
        <begin position="635"/>
        <end position="663"/>
    </location>
</feature>
<evidence type="ECO:0000256" key="10">
    <source>
        <dbReference type="ARBA" id="ARBA00022989"/>
    </source>
</evidence>
<evidence type="ECO:0000259" key="15">
    <source>
        <dbReference type="PROSITE" id="PS50109"/>
    </source>
</evidence>
<dbReference type="Pfam" id="PF13492">
    <property type="entry name" value="GAF_3"/>
    <property type="match status" value="1"/>
</dbReference>
<evidence type="ECO:0000256" key="4">
    <source>
        <dbReference type="ARBA" id="ARBA00022553"/>
    </source>
</evidence>
<feature type="compositionally biased region" description="Gly residues" evidence="13">
    <location>
        <begin position="402"/>
        <end position="411"/>
    </location>
</feature>
<dbReference type="PROSITE" id="PS50109">
    <property type="entry name" value="HIS_KIN"/>
    <property type="match status" value="1"/>
</dbReference>
<dbReference type="InterPro" id="IPR025201">
    <property type="entry name" value="KdpD_TM"/>
</dbReference>
<evidence type="ECO:0000256" key="8">
    <source>
        <dbReference type="ARBA" id="ARBA00022777"/>
    </source>
</evidence>